<gene>
    <name evidence="2" type="ORF">M23134_06180</name>
</gene>
<dbReference type="InterPro" id="IPR000639">
    <property type="entry name" value="Epox_hydrolase-like"/>
</dbReference>
<dbReference type="EMBL" id="AAWS01000116">
    <property type="protein sequence ID" value="EAY23819.1"/>
    <property type="molecule type" value="Genomic_DNA"/>
</dbReference>
<dbReference type="PANTHER" id="PTHR43798">
    <property type="entry name" value="MONOACYLGLYCEROL LIPASE"/>
    <property type="match status" value="1"/>
</dbReference>
<keyword evidence="3" id="KW-1185">Reference proteome</keyword>
<feature type="domain" description="AB hydrolase-1" evidence="1">
    <location>
        <begin position="36"/>
        <end position="285"/>
    </location>
</feature>
<protein>
    <submittedName>
        <fullName evidence="2">Alpha/beta hydrolase fold</fullName>
    </submittedName>
</protein>
<dbReference type="InterPro" id="IPR050266">
    <property type="entry name" value="AB_hydrolase_sf"/>
</dbReference>
<keyword evidence="2" id="KW-0378">Hydrolase</keyword>
<comment type="caution">
    <text evidence="2">The sequence shown here is derived from an EMBL/GenBank/DDBJ whole genome shotgun (WGS) entry which is preliminary data.</text>
</comment>
<dbReference type="GO" id="GO:0016020">
    <property type="term" value="C:membrane"/>
    <property type="evidence" value="ECO:0007669"/>
    <property type="project" value="TreeGrafter"/>
</dbReference>
<dbReference type="InterPro" id="IPR000073">
    <property type="entry name" value="AB_hydrolase_1"/>
</dbReference>
<name>A2A0L9_MICM2</name>
<dbReference type="GO" id="GO:0046464">
    <property type="term" value="P:acylglycerol catabolic process"/>
    <property type="evidence" value="ECO:0007669"/>
    <property type="project" value="TreeGrafter"/>
</dbReference>
<dbReference type="Pfam" id="PF00561">
    <property type="entry name" value="Abhydrolase_1"/>
    <property type="match status" value="1"/>
</dbReference>
<dbReference type="PRINTS" id="PR00412">
    <property type="entry name" value="EPOXHYDRLASE"/>
</dbReference>
<dbReference type="AlphaFoldDB" id="A2A0L9"/>
<dbReference type="GO" id="GO:0047372">
    <property type="term" value="F:monoacylglycerol lipase activity"/>
    <property type="evidence" value="ECO:0007669"/>
    <property type="project" value="TreeGrafter"/>
</dbReference>
<proteinExistence type="predicted"/>
<dbReference type="InterPro" id="IPR029058">
    <property type="entry name" value="AB_hydrolase_fold"/>
</dbReference>
<dbReference type="Proteomes" id="UP000004095">
    <property type="component" value="Unassembled WGS sequence"/>
</dbReference>
<dbReference type="eggNOG" id="COG0596">
    <property type="taxonomic scope" value="Bacteria"/>
</dbReference>
<dbReference type="RefSeq" id="WP_002706232.1">
    <property type="nucleotide sequence ID" value="NZ_AAWS01000116.1"/>
</dbReference>
<organism evidence="2 3">
    <name type="scientific">Microscilla marina ATCC 23134</name>
    <dbReference type="NCBI Taxonomy" id="313606"/>
    <lineage>
        <taxon>Bacteria</taxon>
        <taxon>Pseudomonadati</taxon>
        <taxon>Bacteroidota</taxon>
        <taxon>Cytophagia</taxon>
        <taxon>Cytophagales</taxon>
        <taxon>Microscillaceae</taxon>
        <taxon>Microscilla</taxon>
    </lineage>
</organism>
<evidence type="ECO:0000313" key="2">
    <source>
        <dbReference type="EMBL" id="EAY23819.1"/>
    </source>
</evidence>
<dbReference type="PANTHER" id="PTHR43798:SF33">
    <property type="entry name" value="HYDROLASE, PUTATIVE (AFU_ORTHOLOGUE AFUA_2G14860)-RELATED"/>
    <property type="match status" value="1"/>
</dbReference>
<evidence type="ECO:0000313" key="3">
    <source>
        <dbReference type="Proteomes" id="UP000004095"/>
    </source>
</evidence>
<reference evidence="2 3" key="1">
    <citation type="submission" date="2007-01" db="EMBL/GenBank/DDBJ databases">
        <authorList>
            <person name="Haygood M."/>
            <person name="Podell S."/>
            <person name="Anderson C."/>
            <person name="Hopkinson B."/>
            <person name="Roe K."/>
            <person name="Barbeau K."/>
            <person name="Gaasterland T."/>
            <person name="Ferriera S."/>
            <person name="Johnson J."/>
            <person name="Kravitz S."/>
            <person name="Beeson K."/>
            <person name="Sutton G."/>
            <person name="Rogers Y.-H."/>
            <person name="Friedman R."/>
            <person name="Frazier M."/>
            <person name="Venter J.C."/>
        </authorList>
    </citation>
    <scope>NUCLEOTIDE SEQUENCE [LARGE SCALE GENOMIC DNA]</scope>
    <source>
        <strain evidence="2 3">ATCC 23134</strain>
    </source>
</reference>
<dbReference type="Gene3D" id="3.40.50.1820">
    <property type="entry name" value="alpha/beta hydrolase"/>
    <property type="match status" value="1"/>
</dbReference>
<dbReference type="SUPFAM" id="SSF53474">
    <property type="entry name" value="alpha/beta-Hydrolases"/>
    <property type="match status" value="1"/>
</dbReference>
<dbReference type="ESTHER" id="9bact-a2a0l9">
    <property type="family name" value="MEST-like"/>
</dbReference>
<evidence type="ECO:0000259" key="1">
    <source>
        <dbReference type="Pfam" id="PF00561"/>
    </source>
</evidence>
<dbReference type="OrthoDB" id="9799612at2"/>
<accession>A2A0L9</accession>
<sequence length="298" mass="34016">MQLVDWKAKGTYFTYKNQSIFYVQAGQNALQPDKAHVLLIHGFPTSSWDWHKVWQPLTEKFVVTALDMIGFGYSAKPYKYHYNIHDQASLHEALLTELGIKKCHILAHDYGDTVAQEMLAAFLDRAKQGTLQTGVEIQSLCLLNGGLFPETHQPRTIQKMLISPLGVWVTKLMNKKRFSQKFSEVFGTHTQPTSQELDDFWQLISLNNGHKIGHKLIRYMNERKVYRERWVGGLKNSIVPIRLINGPADPVSGKHMVARYKEVVNNPDVVMLDDGIGHYPQVEDPEGVLQAFLAFAKR</sequence>